<reference evidence="6 7" key="1">
    <citation type="submission" date="2022-04" db="EMBL/GenBank/DDBJ databases">
        <title>Roseobacter sp. WL0113 is a bacterium isolated from neritic sediment.</title>
        <authorList>
            <person name="Wang L."/>
            <person name="He W."/>
            <person name="Zhang D.-F."/>
        </authorList>
    </citation>
    <scope>NUCLEOTIDE SEQUENCE [LARGE SCALE GENOMIC DNA]</scope>
    <source>
        <strain evidence="6 7">WL0113</strain>
    </source>
</reference>
<accession>A0ABT3BKV2</accession>
<evidence type="ECO:0000256" key="2">
    <source>
        <dbReference type="ARBA" id="ARBA00022729"/>
    </source>
</evidence>
<feature type="signal peptide" evidence="4">
    <location>
        <begin position="1"/>
        <end position="20"/>
    </location>
</feature>
<keyword evidence="3" id="KW-0813">Transport</keyword>
<dbReference type="Pfam" id="PF13458">
    <property type="entry name" value="Peripla_BP_6"/>
    <property type="match status" value="1"/>
</dbReference>
<evidence type="ECO:0000313" key="6">
    <source>
        <dbReference type="EMBL" id="MCV3274197.1"/>
    </source>
</evidence>
<feature type="domain" description="Leucine-binding protein" evidence="5">
    <location>
        <begin position="52"/>
        <end position="200"/>
    </location>
</feature>
<keyword evidence="3" id="KW-0029">Amino-acid transport</keyword>
<proteinExistence type="inferred from homology"/>
<sequence length="392" mass="42743">MHRSLVAALAIIVTAGSAWAIDVKAAVLRVDYPTLLPISRYDLPPEDLGFAGAALADEDNGTTGGFLGHTYETRTVAVPPEEADAAMAQILADGIRLVVVQARMEDLLRLTDQAAEAGALVFNARAPDVALRDDACRANLLHTAPSHGMKADAVAQFAVWKKWTEWFLIAGSNPADVALAEAYRKAARKFGAEIVEDRTFEDTGGSRRTDSGHVMVQRQLPAFTQDTDDHHVVIAADETDYFARYLSYHLWTPRPVMGSGGLVPTSFHGAHEAYGATQYQTRFEALTGRYAKPEDYNVWLALRVVGEAVTRANTAEPDGVRDYAISDAFELAAFKGQKVTFRDWNGQLRQPILLYDGVITVSVSPQDGFLHQSSPLDTMGLDRPESSCTAFD</sequence>
<dbReference type="SUPFAM" id="SSF53822">
    <property type="entry name" value="Periplasmic binding protein-like I"/>
    <property type="match status" value="1"/>
</dbReference>
<evidence type="ECO:0000313" key="7">
    <source>
        <dbReference type="Proteomes" id="UP001208690"/>
    </source>
</evidence>
<dbReference type="InterPro" id="IPR051010">
    <property type="entry name" value="BCAA_transport"/>
</dbReference>
<dbReference type="PANTHER" id="PTHR30483">
    <property type="entry name" value="LEUCINE-SPECIFIC-BINDING PROTEIN"/>
    <property type="match status" value="1"/>
</dbReference>
<dbReference type="EMBL" id="JALIEB010000031">
    <property type="protein sequence ID" value="MCV3274197.1"/>
    <property type="molecule type" value="Genomic_DNA"/>
</dbReference>
<evidence type="ECO:0000256" key="3">
    <source>
        <dbReference type="ARBA" id="ARBA00022970"/>
    </source>
</evidence>
<organism evidence="6 7">
    <name type="scientific">Roseobacter sinensis</name>
    <dbReference type="NCBI Taxonomy" id="2931391"/>
    <lineage>
        <taxon>Bacteria</taxon>
        <taxon>Pseudomonadati</taxon>
        <taxon>Pseudomonadota</taxon>
        <taxon>Alphaproteobacteria</taxon>
        <taxon>Rhodobacterales</taxon>
        <taxon>Roseobacteraceae</taxon>
        <taxon>Roseobacter</taxon>
    </lineage>
</organism>
<keyword evidence="2 4" id="KW-0732">Signal</keyword>
<dbReference type="InterPro" id="IPR028082">
    <property type="entry name" value="Peripla_BP_I"/>
</dbReference>
<dbReference type="Gene3D" id="3.40.50.2300">
    <property type="match status" value="2"/>
</dbReference>
<dbReference type="Proteomes" id="UP001208690">
    <property type="component" value="Unassembled WGS sequence"/>
</dbReference>
<feature type="chain" id="PRO_5046547006" evidence="4">
    <location>
        <begin position="21"/>
        <end position="392"/>
    </location>
</feature>
<protein>
    <submittedName>
        <fullName evidence="6">ABC transporter substrate-binding protein</fullName>
    </submittedName>
</protein>
<evidence type="ECO:0000256" key="1">
    <source>
        <dbReference type="ARBA" id="ARBA00010062"/>
    </source>
</evidence>
<comment type="similarity">
    <text evidence="1">Belongs to the leucine-binding protein family.</text>
</comment>
<dbReference type="PANTHER" id="PTHR30483:SF6">
    <property type="entry name" value="PERIPLASMIC BINDING PROTEIN OF ABC TRANSPORTER FOR NATURAL AMINO ACIDS"/>
    <property type="match status" value="1"/>
</dbReference>
<gene>
    <name evidence="6" type="ORF">MUB52_22420</name>
</gene>
<dbReference type="CDD" id="cd06268">
    <property type="entry name" value="PBP1_ABC_transporter_LIVBP-like"/>
    <property type="match status" value="1"/>
</dbReference>
<dbReference type="NCBIfam" id="TIGR03863">
    <property type="entry name" value="PQQ_ABC_bind"/>
    <property type="match status" value="1"/>
</dbReference>
<comment type="caution">
    <text evidence="6">The sequence shown here is derived from an EMBL/GenBank/DDBJ whole genome shotgun (WGS) entry which is preliminary data.</text>
</comment>
<dbReference type="InterPro" id="IPR022478">
    <property type="entry name" value="ABC_transptr_sub-bd_PQQ"/>
</dbReference>
<dbReference type="InterPro" id="IPR028081">
    <property type="entry name" value="Leu-bd"/>
</dbReference>
<evidence type="ECO:0000259" key="5">
    <source>
        <dbReference type="Pfam" id="PF13458"/>
    </source>
</evidence>
<keyword evidence="7" id="KW-1185">Reference proteome</keyword>
<evidence type="ECO:0000256" key="4">
    <source>
        <dbReference type="SAM" id="SignalP"/>
    </source>
</evidence>
<name>A0ABT3BKV2_9RHOB</name>